<dbReference type="Proteomes" id="UP001162734">
    <property type="component" value="Chromosome"/>
</dbReference>
<evidence type="ECO:0000256" key="3">
    <source>
        <dbReference type="ARBA" id="ARBA00022475"/>
    </source>
</evidence>
<accession>A0ABM7X8T4</accession>
<keyword evidence="3" id="KW-1003">Cell membrane</keyword>
<keyword evidence="10" id="KW-1185">Reference proteome</keyword>
<sequence>MRRRIREQEEAGELNIVPYLDIVTNLVMFMLLSMTGLVSLGVLNVSAPRIGGESAALQGAEQPKLLLTVAISRQGFYIASAGGALEGLEKSIDAARAPTVARKPDGAYDYAALAEHMKRIKARFPKETNLILSADGEVPYEVLVQTMDACRELRGAAAEGAQDRKLFPDVSLSILG</sequence>
<evidence type="ECO:0008006" key="11">
    <source>
        <dbReference type="Google" id="ProtNLM"/>
    </source>
</evidence>
<keyword evidence="7" id="KW-0653">Protein transport</keyword>
<dbReference type="InterPro" id="IPR003400">
    <property type="entry name" value="ExbD"/>
</dbReference>
<proteinExistence type="inferred from homology"/>
<feature type="transmembrane region" description="Helical" evidence="8">
    <location>
        <begin position="22"/>
        <end position="43"/>
    </location>
</feature>
<gene>
    <name evidence="9" type="ORF">AMPC_13720</name>
</gene>
<comment type="similarity">
    <text evidence="2 7">Belongs to the ExbD/TolR family.</text>
</comment>
<evidence type="ECO:0000256" key="1">
    <source>
        <dbReference type="ARBA" id="ARBA00004162"/>
    </source>
</evidence>
<dbReference type="RefSeq" id="WP_248345443.1">
    <property type="nucleotide sequence ID" value="NZ_AP025592.1"/>
</dbReference>
<keyword evidence="4 7" id="KW-0812">Transmembrane</keyword>
<keyword evidence="6 8" id="KW-0472">Membrane</keyword>
<evidence type="ECO:0000313" key="9">
    <source>
        <dbReference type="EMBL" id="BDG08259.1"/>
    </source>
</evidence>
<evidence type="ECO:0000313" key="10">
    <source>
        <dbReference type="Proteomes" id="UP001162734"/>
    </source>
</evidence>
<keyword evidence="5 8" id="KW-1133">Transmembrane helix</keyword>
<evidence type="ECO:0000256" key="2">
    <source>
        <dbReference type="ARBA" id="ARBA00005811"/>
    </source>
</evidence>
<dbReference type="Gene3D" id="3.30.420.270">
    <property type="match status" value="1"/>
</dbReference>
<keyword evidence="7" id="KW-0813">Transport</keyword>
<evidence type="ECO:0000256" key="5">
    <source>
        <dbReference type="ARBA" id="ARBA00022989"/>
    </source>
</evidence>
<evidence type="ECO:0000256" key="8">
    <source>
        <dbReference type="SAM" id="Phobius"/>
    </source>
</evidence>
<name>A0ABM7X8T4_9BACT</name>
<reference evidence="10" key="1">
    <citation type="journal article" date="2022" name="Int. J. Syst. Evol. Microbiol.">
        <title>Anaeromyxobacter oryzae sp. nov., Anaeromyxobacter diazotrophicus sp. nov. and Anaeromyxobacter paludicola sp. nov., isolated from paddy soils.</title>
        <authorList>
            <person name="Itoh H."/>
            <person name="Xu Z."/>
            <person name="Mise K."/>
            <person name="Masuda Y."/>
            <person name="Ushijima N."/>
            <person name="Hayakawa C."/>
            <person name="Shiratori Y."/>
            <person name="Senoo K."/>
        </authorList>
    </citation>
    <scope>NUCLEOTIDE SEQUENCE [LARGE SCALE GENOMIC DNA]</scope>
    <source>
        <strain evidence="10">Red630</strain>
    </source>
</reference>
<dbReference type="Pfam" id="PF02472">
    <property type="entry name" value="ExbD"/>
    <property type="match status" value="1"/>
</dbReference>
<protein>
    <recommendedName>
        <fullName evidence="11">Biopolymer transport protein ExbD/TolR</fullName>
    </recommendedName>
</protein>
<evidence type="ECO:0000256" key="4">
    <source>
        <dbReference type="ARBA" id="ARBA00022692"/>
    </source>
</evidence>
<evidence type="ECO:0000256" key="6">
    <source>
        <dbReference type="ARBA" id="ARBA00023136"/>
    </source>
</evidence>
<organism evidence="9 10">
    <name type="scientific">Anaeromyxobacter paludicola</name>
    <dbReference type="NCBI Taxonomy" id="2918171"/>
    <lineage>
        <taxon>Bacteria</taxon>
        <taxon>Pseudomonadati</taxon>
        <taxon>Myxococcota</taxon>
        <taxon>Myxococcia</taxon>
        <taxon>Myxococcales</taxon>
        <taxon>Cystobacterineae</taxon>
        <taxon>Anaeromyxobacteraceae</taxon>
        <taxon>Anaeromyxobacter</taxon>
    </lineage>
</organism>
<evidence type="ECO:0000256" key="7">
    <source>
        <dbReference type="RuleBase" id="RU003879"/>
    </source>
</evidence>
<dbReference type="EMBL" id="AP025592">
    <property type="protein sequence ID" value="BDG08259.1"/>
    <property type="molecule type" value="Genomic_DNA"/>
</dbReference>
<comment type="subcellular location">
    <subcellularLocation>
        <location evidence="1">Cell membrane</location>
        <topology evidence="1">Single-pass membrane protein</topology>
    </subcellularLocation>
    <subcellularLocation>
        <location evidence="7">Cell membrane</location>
        <topology evidence="7">Single-pass type II membrane protein</topology>
    </subcellularLocation>
</comment>